<dbReference type="InterPro" id="IPR012334">
    <property type="entry name" value="Pectin_lyas_fold"/>
</dbReference>
<comment type="pathway">
    <text evidence="2 9">Glycan metabolism; pectin degradation; 2-dehydro-3-deoxy-D-gluconate from pectin: step 1/5.</text>
</comment>
<dbReference type="CDD" id="cd15799">
    <property type="entry name" value="PMEI-like_4"/>
    <property type="match status" value="1"/>
</dbReference>
<keyword evidence="9" id="KW-0964">Secreted</keyword>
<dbReference type="AlphaFoldDB" id="A0AAV2EWN8"/>
<dbReference type="SUPFAM" id="SSF101148">
    <property type="entry name" value="Plant invertase/pectin methylesterase inhibitor"/>
    <property type="match status" value="1"/>
</dbReference>
<evidence type="ECO:0000313" key="12">
    <source>
        <dbReference type="Proteomes" id="UP001497516"/>
    </source>
</evidence>
<comment type="function">
    <text evidence="9">Acts in the modification of cell walls via demethylesterification of cell wall pectin.</text>
</comment>
<evidence type="ECO:0000256" key="2">
    <source>
        <dbReference type="ARBA" id="ARBA00005184"/>
    </source>
</evidence>
<comment type="similarity">
    <text evidence="4">In the C-terminal section; belongs to the pectinesterase family.</text>
</comment>
<dbReference type="GO" id="GO:0045490">
    <property type="term" value="P:pectin catabolic process"/>
    <property type="evidence" value="ECO:0007669"/>
    <property type="project" value="UniProtKB-UniRule"/>
</dbReference>
<dbReference type="PROSITE" id="PS00800">
    <property type="entry name" value="PECTINESTERASE_1"/>
    <property type="match status" value="1"/>
</dbReference>
<dbReference type="GO" id="GO:0030599">
    <property type="term" value="F:pectinesterase activity"/>
    <property type="evidence" value="ECO:0007669"/>
    <property type="project" value="UniProtKB-UniRule"/>
</dbReference>
<dbReference type="InterPro" id="IPR035513">
    <property type="entry name" value="Invertase/methylesterase_inhib"/>
</dbReference>
<evidence type="ECO:0000256" key="8">
    <source>
        <dbReference type="PROSITE-ProRule" id="PRU10040"/>
    </source>
</evidence>
<dbReference type="InterPro" id="IPR006501">
    <property type="entry name" value="Pectinesterase_inhib_dom"/>
</dbReference>
<gene>
    <name evidence="11" type="ORF">LTRI10_LOCUS30925</name>
</gene>
<evidence type="ECO:0000256" key="6">
    <source>
        <dbReference type="ARBA" id="ARBA00022801"/>
    </source>
</evidence>
<dbReference type="Pfam" id="PF01095">
    <property type="entry name" value="Pectinesterase"/>
    <property type="match status" value="1"/>
</dbReference>
<dbReference type="Gene3D" id="1.20.140.40">
    <property type="entry name" value="Invertase/pectin methylesterase inhibitor family protein"/>
    <property type="match status" value="1"/>
</dbReference>
<dbReference type="Pfam" id="PF04043">
    <property type="entry name" value="PMEI"/>
    <property type="match status" value="1"/>
</dbReference>
<comment type="similarity">
    <text evidence="3">In the N-terminal section; belongs to the PMEI family.</text>
</comment>
<keyword evidence="9" id="KW-0961">Cell wall biogenesis/degradation</keyword>
<dbReference type="PROSITE" id="PS00503">
    <property type="entry name" value="PECTINESTERASE_2"/>
    <property type="match status" value="1"/>
</dbReference>
<dbReference type="InterPro" id="IPR033131">
    <property type="entry name" value="Pectinesterase_Asp_AS"/>
</dbReference>
<evidence type="ECO:0000256" key="4">
    <source>
        <dbReference type="ARBA" id="ARBA00007786"/>
    </source>
</evidence>
<proteinExistence type="inferred from homology"/>
<accession>A0AAV2EWN8</accession>
<evidence type="ECO:0000256" key="3">
    <source>
        <dbReference type="ARBA" id="ARBA00006027"/>
    </source>
</evidence>
<reference evidence="11 12" key="1">
    <citation type="submission" date="2024-04" db="EMBL/GenBank/DDBJ databases">
        <authorList>
            <person name="Fracassetti M."/>
        </authorList>
    </citation>
    <scope>NUCLEOTIDE SEQUENCE [LARGE SCALE GENOMIC DNA]</scope>
</reference>
<dbReference type="SMART" id="SM00856">
    <property type="entry name" value="PMEI"/>
    <property type="match status" value="1"/>
</dbReference>
<dbReference type="SUPFAM" id="SSF51126">
    <property type="entry name" value="Pectin lyase-like"/>
    <property type="match status" value="1"/>
</dbReference>
<dbReference type="PANTHER" id="PTHR31707">
    <property type="entry name" value="PECTINESTERASE"/>
    <property type="match status" value="1"/>
</dbReference>
<dbReference type="InterPro" id="IPR018040">
    <property type="entry name" value="Pectinesterase_Tyr_AS"/>
</dbReference>
<evidence type="ECO:0000256" key="5">
    <source>
        <dbReference type="ARBA" id="ARBA00022512"/>
    </source>
</evidence>
<keyword evidence="5 9" id="KW-0134">Cell wall</keyword>
<keyword evidence="9" id="KW-0732">Signal</keyword>
<feature type="active site" evidence="8">
    <location>
        <position position="352"/>
    </location>
</feature>
<dbReference type="Gene3D" id="2.160.20.10">
    <property type="entry name" value="Single-stranded right-handed beta-helix, Pectin lyase-like"/>
    <property type="match status" value="1"/>
</dbReference>
<feature type="chain" id="PRO_5043101757" description="Pectinesterase" evidence="9">
    <location>
        <begin position="24"/>
        <end position="517"/>
    </location>
</feature>
<keyword evidence="12" id="KW-1185">Reference proteome</keyword>
<dbReference type="FunFam" id="2.160.20.10:FF:000001">
    <property type="entry name" value="Pectinesterase"/>
    <property type="match status" value="1"/>
</dbReference>
<dbReference type="Proteomes" id="UP001497516">
    <property type="component" value="Chromosome 5"/>
</dbReference>
<feature type="domain" description="Pectinesterase inhibitor" evidence="10">
    <location>
        <begin position="27"/>
        <end position="167"/>
    </location>
</feature>
<protein>
    <recommendedName>
        <fullName evidence="9">Pectinesterase</fullName>
        <ecNumber evidence="9">3.1.1.11</ecNumber>
    </recommendedName>
</protein>
<keyword evidence="7 9" id="KW-0063">Aspartyl esterase</keyword>
<evidence type="ECO:0000256" key="9">
    <source>
        <dbReference type="RuleBase" id="RU000589"/>
    </source>
</evidence>
<name>A0AAV2EWN8_9ROSI</name>
<organism evidence="11 12">
    <name type="scientific">Linum trigynum</name>
    <dbReference type="NCBI Taxonomy" id="586398"/>
    <lineage>
        <taxon>Eukaryota</taxon>
        <taxon>Viridiplantae</taxon>
        <taxon>Streptophyta</taxon>
        <taxon>Embryophyta</taxon>
        <taxon>Tracheophyta</taxon>
        <taxon>Spermatophyta</taxon>
        <taxon>Magnoliopsida</taxon>
        <taxon>eudicotyledons</taxon>
        <taxon>Gunneridae</taxon>
        <taxon>Pentapetalae</taxon>
        <taxon>rosids</taxon>
        <taxon>fabids</taxon>
        <taxon>Malpighiales</taxon>
        <taxon>Linaceae</taxon>
        <taxon>Linum</taxon>
    </lineage>
</organism>
<dbReference type="EC" id="3.1.1.11" evidence="9"/>
<dbReference type="EMBL" id="OZ034818">
    <property type="protein sequence ID" value="CAL1390117.1"/>
    <property type="molecule type" value="Genomic_DNA"/>
</dbReference>
<keyword evidence="6 9" id="KW-0378">Hydrolase</keyword>
<sequence length="517" mass="56687">MPNPTPTLLLLLLLLLPCALSTAHSPAAATYSRSPSRQFYQTECLKVPISQFLGTLQSTLDIIKDVTSIISNFGGFLGGHRLSNAISDCLDLLDFTTDALSWSISASQNPKGKNNSTGDLSYDLKTWLSAAMVNPDTCIEGFEGTNTLLKSLVAGGLSQITSSIQELLPNIDGKTPSGDGGFPAWVQHEDRKLLAAINGVTPDVVVAKDGSGNFTAIMDAVAAAPEYSMKRFVIYVKGGVYNEYVEIKKKRWNIMMVGDGINRTIITGNRNFIDGWTTFRSATFAVSGRGFIARDMTFENSAGPAKHQAVAFRSDSDLSVYYRVEVRGYQDSLYTHTMRQFYRDCVIRGTVDFIFGNAAAVFQNCSILARKGLDNQKNTITAHGKKDPNQATGYSIQFCSIGADADLLPFANSSYTYLGRPWKNFSTTVVMQSYISAAVRPEGWLEWNGPMYLDTLYYGEYMNYGPGAAVGRRVRWPGFHLLNSSSEASNFTVAQFIEGNLWLPSTGVRYSAGFQQV</sequence>
<evidence type="ECO:0000313" key="11">
    <source>
        <dbReference type="EMBL" id="CAL1390117.1"/>
    </source>
</evidence>
<dbReference type="InterPro" id="IPR000070">
    <property type="entry name" value="Pectinesterase_cat"/>
</dbReference>
<dbReference type="GO" id="GO:0042545">
    <property type="term" value="P:cell wall modification"/>
    <property type="evidence" value="ECO:0007669"/>
    <property type="project" value="UniProtKB-UniRule"/>
</dbReference>
<evidence type="ECO:0000259" key="10">
    <source>
        <dbReference type="SMART" id="SM00856"/>
    </source>
</evidence>
<dbReference type="GO" id="GO:0004857">
    <property type="term" value="F:enzyme inhibitor activity"/>
    <property type="evidence" value="ECO:0007669"/>
    <property type="project" value="InterPro"/>
</dbReference>
<evidence type="ECO:0000256" key="1">
    <source>
        <dbReference type="ARBA" id="ARBA00004191"/>
    </source>
</evidence>
<dbReference type="InterPro" id="IPR011050">
    <property type="entry name" value="Pectin_lyase_fold/virulence"/>
</dbReference>
<evidence type="ECO:0000256" key="7">
    <source>
        <dbReference type="ARBA" id="ARBA00023085"/>
    </source>
</evidence>
<comment type="catalytic activity">
    <reaction evidence="9">
        <text>[(1-&gt;4)-alpha-D-galacturonosyl methyl ester](n) + n H2O = [(1-&gt;4)-alpha-D-galacturonosyl](n) + n methanol + n H(+)</text>
        <dbReference type="Rhea" id="RHEA:22380"/>
        <dbReference type="Rhea" id="RHEA-COMP:14570"/>
        <dbReference type="Rhea" id="RHEA-COMP:14573"/>
        <dbReference type="ChEBI" id="CHEBI:15377"/>
        <dbReference type="ChEBI" id="CHEBI:15378"/>
        <dbReference type="ChEBI" id="CHEBI:17790"/>
        <dbReference type="ChEBI" id="CHEBI:140522"/>
        <dbReference type="ChEBI" id="CHEBI:140523"/>
        <dbReference type="EC" id="3.1.1.11"/>
    </reaction>
</comment>
<feature type="signal peptide" evidence="9">
    <location>
        <begin position="1"/>
        <end position="23"/>
    </location>
</feature>
<comment type="subcellular location">
    <subcellularLocation>
        <location evidence="1 9">Secreted</location>
        <location evidence="1 9">Cell wall</location>
    </subcellularLocation>
</comment>